<protein>
    <submittedName>
        <fullName evidence="1">Uncharacterized protein</fullName>
    </submittedName>
</protein>
<organism evidence="1">
    <name type="scientific">Ixodes ricinus</name>
    <name type="common">Common tick</name>
    <name type="synonym">Acarus ricinus</name>
    <dbReference type="NCBI Taxonomy" id="34613"/>
    <lineage>
        <taxon>Eukaryota</taxon>
        <taxon>Metazoa</taxon>
        <taxon>Ecdysozoa</taxon>
        <taxon>Arthropoda</taxon>
        <taxon>Chelicerata</taxon>
        <taxon>Arachnida</taxon>
        <taxon>Acari</taxon>
        <taxon>Parasitiformes</taxon>
        <taxon>Ixodida</taxon>
        <taxon>Ixodoidea</taxon>
        <taxon>Ixodidae</taxon>
        <taxon>Ixodinae</taxon>
        <taxon>Ixodes</taxon>
    </lineage>
</organism>
<proteinExistence type="evidence at transcript level"/>
<reference evidence="1" key="1">
    <citation type="submission" date="2012-12" db="EMBL/GenBank/DDBJ databases">
        <title>Identification and characterization of a phenylalanine ammonia-lyase gene family in Isatis indigotica Fort.</title>
        <authorList>
            <person name="Liu Q."/>
            <person name="Chen J."/>
            <person name="Zhou X."/>
            <person name="Di P."/>
            <person name="Xiao Y."/>
            <person name="Xuan H."/>
            <person name="Zhang L."/>
            <person name="Chen W."/>
        </authorList>
    </citation>
    <scope>NUCLEOTIDE SEQUENCE</scope>
    <source>
        <tissue evidence="1">Salivary gland</tissue>
    </source>
</reference>
<name>A0A0K8RB28_IXORI</name>
<sequence length="124" mass="13871">MRPETAKVRYAKWVGASRAARRRAPGPTAKRTVAILPIRRKALRTSSTSVKGNLKILIRTLRHIRRLARSSCRGLGVTSEIARRSGEVKLMYVLICSVLLDSEQGHVFHVYILHNFPVIAVISS</sequence>
<evidence type="ECO:0000313" key="1">
    <source>
        <dbReference type="EMBL" id="JAA68372.1"/>
    </source>
</evidence>
<dbReference type="AlphaFoldDB" id="A0A0K8RB28"/>
<accession>A0A0K8RB28</accession>
<dbReference type="EMBL" id="GADI01005436">
    <property type="protein sequence ID" value="JAA68372.1"/>
    <property type="molecule type" value="mRNA"/>
</dbReference>